<feature type="chain" id="PRO_5040398275" evidence="2">
    <location>
        <begin position="23"/>
        <end position="363"/>
    </location>
</feature>
<proteinExistence type="predicted"/>
<dbReference type="EMBL" id="JAFIMR010000080">
    <property type="protein sequence ID" value="KAI1849021.1"/>
    <property type="molecule type" value="Genomic_DNA"/>
</dbReference>
<feature type="region of interest" description="Disordered" evidence="1">
    <location>
        <begin position="72"/>
        <end position="91"/>
    </location>
</feature>
<keyword evidence="2" id="KW-0732">Signal</keyword>
<accession>A0A9P9W7Z7</accession>
<organism evidence="3 4">
    <name type="scientific">Neoarthrinium moseri</name>
    <dbReference type="NCBI Taxonomy" id="1658444"/>
    <lineage>
        <taxon>Eukaryota</taxon>
        <taxon>Fungi</taxon>
        <taxon>Dikarya</taxon>
        <taxon>Ascomycota</taxon>
        <taxon>Pezizomycotina</taxon>
        <taxon>Sordariomycetes</taxon>
        <taxon>Xylariomycetidae</taxon>
        <taxon>Amphisphaeriales</taxon>
        <taxon>Apiosporaceae</taxon>
        <taxon>Neoarthrinium</taxon>
    </lineage>
</organism>
<feature type="region of interest" description="Disordered" evidence="1">
    <location>
        <begin position="191"/>
        <end position="224"/>
    </location>
</feature>
<comment type="caution">
    <text evidence="3">The sequence shown here is derived from an EMBL/GenBank/DDBJ whole genome shotgun (WGS) entry which is preliminary data.</text>
</comment>
<feature type="region of interest" description="Disordered" evidence="1">
    <location>
        <begin position="341"/>
        <end position="363"/>
    </location>
</feature>
<protein>
    <submittedName>
        <fullName evidence="3">Uncharacterized protein</fullName>
    </submittedName>
</protein>
<gene>
    <name evidence="3" type="ORF">JX265_013718</name>
</gene>
<sequence>MGICKALFALAVAFHAFPGALSQEATTTLTVTVTPAAPPDVVVNRTLTRSVYTARTTVPTYLNCTTSVFARPAPPPTTATPTSSPTSPVVDVSTSQLLPRQDNVTATVTATVTAPARPARTRTAYIVETQTQSGAQTFSRYQCVATIAYLYTTDASTTVSVTQTSYATTITATSRITCAGFPGGGLPVAKTEQPALPSETVSTPILPRQESPTPSSPATSLTPLGTLTTNTVHLTRTAYTVVRFNATGSTVAVTYECSPTVYDTVTVARTRTAWPSTVTVVSSVVCTGRGTQAEIQPRQTSSPTTTPAPTISDPGAIHRTRTVYPTVTVTEASATTRVIINCAPSSPPTTTSTSSVPPSSTPP</sequence>
<feature type="compositionally biased region" description="Low complexity" evidence="1">
    <location>
        <begin position="348"/>
        <end position="363"/>
    </location>
</feature>
<evidence type="ECO:0000313" key="3">
    <source>
        <dbReference type="EMBL" id="KAI1849021.1"/>
    </source>
</evidence>
<feature type="compositionally biased region" description="Low complexity" evidence="1">
    <location>
        <begin position="79"/>
        <end position="91"/>
    </location>
</feature>
<feature type="region of interest" description="Disordered" evidence="1">
    <location>
        <begin position="293"/>
        <end position="316"/>
    </location>
</feature>
<dbReference type="AlphaFoldDB" id="A0A9P9W7Z7"/>
<evidence type="ECO:0000313" key="4">
    <source>
        <dbReference type="Proteomes" id="UP000829685"/>
    </source>
</evidence>
<reference evidence="3" key="1">
    <citation type="submission" date="2021-03" db="EMBL/GenBank/DDBJ databases">
        <title>Revisited historic fungal species revealed as producer of novel bioactive compounds through whole genome sequencing and comparative genomics.</title>
        <authorList>
            <person name="Vignolle G.A."/>
            <person name="Hochenegger N."/>
            <person name="Mach R.L."/>
            <person name="Mach-Aigner A.R."/>
            <person name="Javad Rahimi M."/>
            <person name="Salim K.A."/>
            <person name="Chan C.M."/>
            <person name="Lim L.B.L."/>
            <person name="Cai F."/>
            <person name="Druzhinina I.S."/>
            <person name="U'Ren J.M."/>
            <person name="Derntl C."/>
        </authorList>
    </citation>
    <scope>NUCLEOTIDE SEQUENCE</scope>
    <source>
        <strain evidence="3">TUCIM 5799</strain>
    </source>
</reference>
<feature type="signal peptide" evidence="2">
    <location>
        <begin position="1"/>
        <end position="22"/>
    </location>
</feature>
<evidence type="ECO:0000256" key="2">
    <source>
        <dbReference type="SAM" id="SignalP"/>
    </source>
</evidence>
<keyword evidence="4" id="KW-1185">Reference proteome</keyword>
<feature type="compositionally biased region" description="Low complexity" evidence="1">
    <location>
        <begin position="297"/>
        <end position="314"/>
    </location>
</feature>
<feature type="compositionally biased region" description="Low complexity" evidence="1">
    <location>
        <begin position="211"/>
        <end position="224"/>
    </location>
</feature>
<name>A0A9P9W7Z7_9PEZI</name>
<dbReference type="Proteomes" id="UP000829685">
    <property type="component" value="Unassembled WGS sequence"/>
</dbReference>
<evidence type="ECO:0000256" key="1">
    <source>
        <dbReference type="SAM" id="MobiDB-lite"/>
    </source>
</evidence>